<dbReference type="Proteomes" id="UP000293345">
    <property type="component" value="Unassembled WGS sequence"/>
</dbReference>
<evidence type="ECO:0000259" key="1">
    <source>
        <dbReference type="PROSITE" id="PS51658"/>
    </source>
</evidence>
<dbReference type="PANTHER" id="PTHR15160">
    <property type="entry name" value="VON HIPPEL-LINDAU PROTEIN"/>
    <property type="match status" value="1"/>
</dbReference>
<dbReference type="InterPro" id="IPR036104">
    <property type="entry name" value="BFN_sf"/>
</dbReference>
<evidence type="ECO:0000313" key="3">
    <source>
        <dbReference type="Proteomes" id="UP000293345"/>
    </source>
</evidence>
<name>A0A4Q2K2G8_9ACTN</name>
<evidence type="ECO:0000313" key="2">
    <source>
        <dbReference type="EMBL" id="RXZ53784.1"/>
    </source>
</evidence>
<sequence>MIPIVVQTLIVTSAPGPSALVLRPLEDSVSDGKYRVVPIWVGVAEATQLSIALEHTKMTRPMTHDLFLDAITNLDARIDHVLINDVQGAMFFSKLFLSQHGRIVELDARPSDAVSLALRQDAPLFIEESVLERASYPYIVRNKTGLPVTQQELAEFHSFISNISPDDFSA</sequence>
<dbReference type="OrthoDB" id="9788698at2"/>
<feature type="domain" description="BFN" evidence="1">
    <location>
        <begin position="1"/>
        <end position="138"/>
    </location>
</feature>
<dbReference type="EMBL" id="SDPW01000001">
    <property type="protein sequence ID" value="RXZ53784.1"/>
    <property type="molecule type" value="Genomic_DNA"/>
</dbReference>
<proteinExistence type="predicted"/>
<reference evidence="2 3" key="1">
    <citation type="submission" date="2019-01" db="EMBL/GenBank/DDBJ databases">
        <title>Senegalimassilia sp. nov. KGMB04484 isolated human feces.</title>
        <authorList>
            <person name="Han K.-I."/>
            <person name="Kim J.-S."/>
            <person name="Lee K.C."/>
            <person name="Suh M.K."/>
            <person name="Eom M.K."/>
            <person name="Lee J.H."/>
            <person name="Park S.-H."/>
            <person name="Kang S.W."/>
            <person name="Park J.-E."/>
            <person name="Oh B.S."/>
            <person name="Yu S.Y."/>
            <person name="Choi S.-H."/>
            <person name="Lee D.H."/>
            <person name="Yoon H."/>
            <person name="Kim B.-Y."/>
            <person name="Lee J.H."/>
            <person name="Lee J.-S."/>
        </authorList>
    </citation>
    <scope>NUCLEOTIDE SEQUENCE [LARGE SCALE GENOMIC DNA]</scope>
    <source>
        <strain evidence="2 3">KGMB04484</strain>
    </source>
</reference>
<dbReference type="AlphaFoldDB" id="A0A4Q2K2G8"/>
<accession>A0A4Q2K2G8</accession>
<dbReference type="SUPFAM" id="SSF103256">
    <property type="entry name" value="Hypothetical protein TM0160"/>
    <property type="match status" value="1"/>
</dbReference>
<dbReference type="GO" id="GO:0004518">
    <property type="term" value="F:nuclease activity"/>
    <property type="evidence" value="ECO:0007669"/>
    <property type="project" value="InterPro"/>
</dbReference>
<dbReference type="Pfam" id="PF02577">
    <property type="entry name" value="BFN_dom"/>
    <property type="match status" value="1"/>
</dbReference>
<keyword evidence="3" id="KW-1185">Reference proteome</keyword>
<gene>
    <name evidence="2" type="ORF">ET524_04255</name>
</gene>
<dbReference type="PANTHER" id="PTHR15160:SF1">
    <property type="entry name" value="VON HIPPEL-LINDAU DISEASE TUMOR SUPPRESSOR"/>
    <property type="match status" value="1"/>
</dbReference>
<dbReference type="Gene3D" id="3.10.690.10">
    <property type="entry name" value="Bifunctional nuclease domain"/>
    <property type="match status" value="1"/>
</dbReference>
<dbReference type="InterPro" id="IPR003729">
    <property type="entry name" value="Bi_nuclease_dom"/>
</dbReference>
<organism evidence="2 3">
    <name type="scientific">Senegalimassilia faecalis</name>
    <dbReference type="NCBI Taxonomy" id="2509433"/>
    <lineage>
        <taxon>Bacteria</taxon>
        <taxon>Bacillati</taxon>
        <taxon>Actinomycetota</taxon>
        <taxon>Coriobacteriia</taxon>
        <taxon>Coriobacteriales</taxon>
        <taxon>Coriobacteriaceae</taxon>
        <taxon>Senegalimassilia</taxon>
    </lineage>
</organism>
<dbReference type="PROSITE" id="PS51658">
    <property type="entry name" value="BFN"/>
    <property type="match status" value="1"/>
</dbReference>
<comment type="caution">
    <text evidence="2">The sequence shown here is derived from an EMBL/GenBank/DDBJ whole genome shotgun (WGS) entry which is preliminary data.</text>
</comment>
<protein>
    <submittedName>
        <fullName evidence="2">Bifunctional nuclease family protein</fullName>
    </submittedName>
</protein>
<dbReference type="RefSeq" id="WP_129423507.1">
    <property type="nucleotide sequence ID" value="NZ_DBFAJO010000004.1"/>
</dbReference>